<evidence type="ECO:0000256" key="1">
    <source>
        <dbReference type="SAM" id="MobiDB-lite"/>
    </source>
</evidence>
<protein>
    <submittedName>
        <fullName evidence="2">Uncharacterized protein</fullName>
    </submittedName>
</protein>
<reference evidence="3" key="1">
    <citation type="submission" date="2016-08" db="EMBL/GenBank/DDBJ databases">
        <authorList>
            <person name="Varghese N."/>
            <person name="Submissions Spin"/>
        </authorList>
    </citation>
    <scope>NUCLEOTIDE SEQUENCE [LARGE SCALE GENOMIC DNA]</scope>
    <source>
        <strain evidence="3">SGD-1123</strain>
    </source>
</reference>
<feature type="compositionally biased region" description="Acidic residues" evidence="1">
    <location>
        <begin position="18"/>
        <end position="30"/>
    </location>
</feature>
<evidence type="ECO:0000313" key="3">
    <source>
        <dbReference type="Proteomes" id="UP000181997"/>
    </source>
</evidence>
<dbReference type="EMBL" id="FMAU01000008">
    <property type="protein sequence ID" value="SCC33452.1"/>
    <property type="molecule type" value="Genomic_DNA"/>
</dbReference>
<name>A0A1C4DQ58_9BACI</name>
<dbReference type="RefSeq" id="WP_169792821.1">
    <property type="nucleotide sequence ID" value="NZ_FMAU01000008.1"/>
</dbReference>
<organism evidence="2 3">
    <name type="scientific">[Bacillus] enclensis</name>
    <dbReference type="NCBI Taxonomy" id="1402860"/>
    <lineage>
        <taxon>Bacteria</taxon>
        <taxon>Bacillati</taxon>
        <taxon>Bacillota</taxon>
        <taxon>Bacilli</taxon>
        <taxon>Bacillales</taxon>
        <taxon>Bacillaceae</taxon>
        <taxon>Rossellomorea</taxon>
    </lineage>
</organism>
<gene>
    <name evidence="2" type="ORF">GA0061094_4062</name>
</gene>
<proteinExistence type="predicted"/>
<sequence>MRKRTPNLSKENNVAPTYDEEQSFGEDATEEEVKNGEATMVTRLVYDEVDPSEG</sequence>
<feature type="region of interest" description="Disordered" evidence="1">
    <location>
        <begin position="1"/>
        <end position="35"/>
    </location>
</feature>
<dbReference type="Proteomes" id="UP000181997">
    <property type="component" value="Unassembled WGS sequence"/>
</dbReference>
<dbReference type="AlphaFoldDB" id="A0A1C4DQ58"/>
<feature type="compositionally biased region" description="Polar residues" evidence="1">
    <location>
        <begin position="1"/>
        <end position="15"/>
    </location>
</feature>
<keyword evidence="3" id="KW-1185">Reference proteome</keyword>
<evidence type="ECO:0000313" key="2">
    <source>
        <dbReference type="EMBL" id="SCC33452.1"/>
    </source>
</evidence>
<accession>A0A1C4DQ58</accession>